<feature type="transmembrane region" description="Helical" evidence="9">
    <location>
        <begin position="123"/>
        <end position="144"/>
    </location>
</feature>
<evidence type="ECO:0000256" key="7">
    <source>
        <dbReference type="ARBA" id="ARBA00023177"/>
    </source>
</evidence>
<dbReference type="AlphaFoldDB" id="A0A7W9W828"/>
<organism evidence="11 12">
    <name type="scientific">Armatimonas rosea</name>
    <dbReference type="NCBI Taxonomy" id="685828"/>
    <lineage>
        <taxon>Bacteria</taxon>
        <taxon>Bacillati</taxon>
        <taxon>Armatimonadota</taxon>
        <taxon>Armatimonadia</taxon>
        <taxon>Armatimonadales</taxon>
        <taxon>Armatimonadaceae</taxon>
        <taxon>Armatimonas</taxon>
    </lineage>
</organism>
<feature type="transmembrane region" description="Helical" evidence="9">
    <location>
        <begin position="282"/>
        <end position="301"/>
    </location>
</feature>
<feature type="transmembrane region" description="Helical" evidence="9">
    <location>
        <begin position="252"/>
        <end position="273"/>
    </location>
</feature>
<comment type="subcellular location">
    <subcellularLocation>
        <location evidence="9">Cell membrane</location>
        <topology evidence="9">Multi-pass membrane protein</topology>
    </subcellularLocation>
    <subcellularLocation>
        <location evidence="1">Membrane</location>
        <topology evidence="1">Multi-pass membrane protein</topology>
    </subcellularLocation>
</comment>
<evidence type="ECO:0000259" key="10">
    <source>
        <dbReference type="Pfam" id="PF00909"/>
    </source>
</evidence>
<evidence type="ECO:0000256" key="6">
    <source>
        <dbReference type="ARBA" id="ARBA00023136"/>
    </source>
</evidence>
<evidence type="ECO:0000256" key="1">
    <source>
        <dbReference type="ARBA" id="ARBA00004141"/>
    </source>
</evidence>
<keyword evidence="5 9" id="KW-1133">Transmembrane helix</keyword>
<feature type="transmembrane region" description="Helical" evidence="9">
    <location>
        <begin position="307"/>
        <end position="324"/>
    </location>
</feature>
<feature type="transmembrane region" description="Helical" evidence="9">
    <location>
        <begin position="151"/>
        <end position="171"/>
    </location>
</feature>
<feature type="transmembrane region" description="Helical" evidence="9">
    <location>
        <begin position="62"/>
        <end position="84"/>
    </location>
</feature>
<keyword evidence="12" id="KW-1185">Reference proteome</keyword>
<keyword evidence="6 9" id="KW-0472">Membrane</keyword>
<dbReference type="RefSeq" id="WP_221290078.1">
    <property type="nucleotide sequence ID" value="NZ_JACHGW010000003.1"/>
</dbReference>
<evidence type="ECO:0000313" key="12">
    <source>
        <dbReference type="Proteomes" id="UP000520814"/>
    </source>
</evidence>
<reference evidence="11 12" key="1">
    <citation type="submission" date="2020-08" db="EMBL/GenBank/DDBJ databases">
        <title>Genomic Encyclopedia of Type Strains, Phase IV (KMG-IV): sequencing the most valuable type-strain genomes for metagenomic binning, comparative biology and taxonomic classification.</title>
        <authorList>
            <person name="Goeker M."/>
        </authorList>
    </citation>
    <scope>NUCLEOTIDE SEQUENCE [LARGE SCALE GENOMIC DNA]</scope>
    <source>
        <strain evidence="11 12">DSM 23562</strain>
    </source>
</reference>
<protein>
    <recommendedName>
        <fullName evidence="8 9">Ammonium transporter</fullName>
    </recommendedName>
</protein>
<feature type="domain" description="Ammonium transporter AmtB-like" evidence="10">
    <location>
        <begin position="30"/>
        <end position="431"/>
    </location>
</feature>
<feature type="transmembrane region" description="Helical" evidence="9">
    <location>
        <begin position="336"/>
        <end position="357"/>
    </location>
</feature>
<dbReference type="GO" id="GO:0008519">
    <property type="term" value="F:ammonium channel activity"/>
    <property type="evidence" value="ECO:0007669"/>
    <property type="project" value="InterPro"/>
</dbReference>
<dbReference type="PANTHER" id="PTHR43029">
    <property type="entry name" value="AMMONIUM TRANSPORTER MEP2"/>
    <property type="match status" value="1"/>
</dbReference>
<dbReference type="Proteomes" id="UP000520814">
    <property type="component" value="Unassembled WGS sequence"/>
</dbReference>
<dbReference type="InterPro" id="IPR001905">
    <property type="entry name" value="Ammonium_transpt"/>
</dbReference>
<dbReference type="NCBIfam" id="TIGR00836">
    <property type="entry name" value="amt"/>
    <property type="match status" value="1"/>
</dbReference>
<feature type="transmembrane region" description="Helical" evidence="9">
    <location>
        <begin position="191"/>
        <end position="209"/>
    </location>
</feature>
<dbReference type="PANTHER" id="PTHR43029:SF10">
    <property type="entry name" value="AMMONIUM TRANSPORTER MEP2"/>
    <property type="match status" value="1"/>
</dbReference>
<accession>A0A7W9W828</accession>
<keyword evidence="4 9" id="KW-0812">Transmembrane</keyword>
<dbReference type="Pfam" id="PF00909">
    <property type="entry name" value="Ammonium_transp"/>
    <property type="match status" value="1"/>
</dbReference>
<evidence type="ECO:0000313" key="11">
    <source>
        <dbReference type="EMBL" id="MBB6051720.1"/>
    </source>
</evidence>
<evidence type="ECO:0000256" key="8">
    <source>
        <dbReference type="ARBA" id="ARBA00050025"/>
    </source>
</evidence>
<dbReference type="SUPFAM" id="SSF111352">
    <property type="entry name" value="Ammonium transporter"/>
    <property type="match status" value="1"/>
</dbReference>
<evidence type="ECO:0000256" key="3">
    <source>
        <dbReference type="ARBA" id="ARBA00022448"/>
    </source>
</evidence>
<gene>
    <name evidence="11" type="ORF">HNQ39_003530</name>
</gene>
<evidence type="ECO:0000256" key="2">
    <source>
        <dbReference type="ARBA" id="ARBA00005887"/>
    </source>
</evidence>
<feature type="transmembrane region" description="Helical" evidence="9">
    <location>
        <begin position="31"/>
        <end position="50"/>
    </location>
</feature>
<sequence length="450" mass="46765">MTGGLLLGGSAIAHAQTPKAAFTPDSGDTAWMLVATALVMVMTPGLAFFYAGMVRRKNTINVLMQSFVAISVVTVLWLLVGYSLSFAPGSPVIGGLSYVFQANTDAAQQLTLNGAALTIPHPLFMIFQMMFAIITPALISGAIVDRMKFSAYLFFIAAWSLLVYSPMAHMMWGEGGLFFKMGAVDYAGGTVVHTLAGVSALILATLVGRRKFIRGEETRPHNVPFILLGTALLWFGWFGFNAGSAGGAGNVATNALIVTHVSAAVAAAVWMLIDVIRGGKPTAFGFAAGAVIGLVAITPASGYVSPLSSIVIGAVASVVGYLGVQLKEKIRYDDSLDVVAVHGMGGIWGMLSVGLFASKAINPAVNNGLFLGGGATLLLNQFMATAAAVILAGVGSLAIGMLAKVLFKGLRVEPQEEGIGLDETVHGETAYTGEDLTLVAAEQEHFSKAA</sequence>
<comment type="similarity">
    <text evidence="2 9">Belongs to the ammonia transporter channel (TC 1.A.11.2) family.</text>
</comment>
<dbReference type="EMBL" id="JACHGW010000003">
    <property type="protein sequence ID" value="MBB6051720.1"/>
    <property type="molecule type" value="Genomic_DNA"/>
</dbReference>
<keyword evidence="7 9" id="KW-0924">Ammonia transport</keyword>
<dbReference type="InterPro" id="IPR029020">
    <property type="entry name" value="Ammonium/urea_transptr"/>
</dbReference>
<evidence type="ECO:0000256" key="5">
    <source>
        <dbReference type="ARBA" id="ARBA00022989"/>
    </source>
</evidence>
<dbReference type="Gene3D" id="1.10.3430.10">
    <property type="entry name" value="Ammonium transporter AmtB like domains"/>
    <property type="match status" value="1"/>
</dbReference>
<proteinExistence type="inferred from homology"/>
<keyword evidence="3 9" id="KW-0813">Transport</keyword>
<evidence type="ECO:0000256" key="4">
    <source>
        <dbReference type="ARBA" id="ARBA00022692"/>
    </source>
</evidence>
<evidence type="ECO:0000256" key="9">
    <source>
        <dbReference type="RuleBase" id="RU362002"/>
    </source>
</evidence>
<comment type="caution">
    <text evidence="11">The sequence shown here is derived from an EMBL/GenBank/DDBJ whole genome shotgun (WGS) entry which is preliminary data.</text>
</comment>
<dbReference type="InterPro" id="IPR024041">
    <property type="entry name" value="NH4_transpt_AmtB-like_dom"/>
</dbReference>
<dbReference type="GO" id="GO:0005886">
    <property type="term" value="C:plasma membrane"/>
    <property type="evidence" value="ECO:0007669"/>
    <property type="project" value="UniProtKB-SubCell"/>
</dbReference>
<name>A0A7W9W828_ARMRO</name>
<feature type="transmembrane region" description="Helical" evidence="9">
    <location>
        <begin position="221"/>
        <end position="240"/>
    </location>
</feature>
<feature type="transmembrane region" description="Helical" evidence="9">
    <location>
        <begin position="377"/>
        <end position="403"/>
    </location>
</feature>